<organism evidence="1 2">
    <name type="scientific">Paenibacillus pasadenensis</name>
    <dbReference type="NCBI Taxonomy" id="217090"/>
    <lineage>
        <taxon>Bacteria</taxon>
        <taxon>Bacillati</taxon>
        <taxon>Bacillota</taxon>
        <taxon>Bacilli</taxon>
        <taxon>Bacillales</taxon>
        <taxon>Paenibacillaceae</taxon>
        <taxon>Paenibacillus</taxon>
    </lineage>
</organism>
<gene>
    <name evidence="1" type="ORF">B8V81_1790</name>
</gene>
<sequence length="107" mass="12077">MKYPYAIEKLNHGGQELTVMRLPAELSLVETFLFTDVNRASGPQYLDAIGAVLRGESDGRELSGNACTLEIGRERTRVVDELADEDSCCELETEELQRLIEAWMREI</sequence>
<reference evidence="1 2" key="1">
    <citation type="submission" date="2017-05" db="EMBL/GenBank/DDBJ databases">
        <title>Functional genome analysis of Paenibacillus pasadenensis strain R16: insights on endophytic life style and antifungal activity.</title>
        <authorList>
            <person name="Passera A."/>
            <person name="Marcolungo L."/>
            <person name="Casati P."/>
            <person name="Brasca M."/>
            <person name="Quaglino F."/>
            <person name="Delledonne M."/>
        </authorList>
    </citation>
    <scope>NUCLEOTIDE SEQUENCE [LARGE SCALE GENOMIC DNA]</scope>
    <source>
        <strain evidence="1 2">R16</strain>
    </source>
</reference>
<dbReference type="AlphaFoldDB" id="A0A2N5NB36"/>
<name>A0A2N5NB36_9BACL</name>
<keyword evidence="2" id="KW-1185">Reference proteome</keyword>
<dbReference type="EMBL" id="NFEZ01000003">
    <property type="protein sequence ID" value="PLT47566.1"/>
    <property type="molecule type" value="Genomic_DNA"/>
</dbReference>
<dbReference type="Proteomes" id="UP000234789">
    <property type="component" value="Unassembled WGS sequence"/>
</dbReference>
<evidence type="ECO:0000313" key="2">
    <source>
        <dbReference type="Proteomes" id="UP000234789"/>
    </source>
</evidence>
<proteinExistence type="predicted"/>
<comment type="caution">
    <text evidence="1">The sequence shown here is derived from an EMBL/GenBank/DDBJ whole genome shotgun (WGS) entry which is preliminary data.</text>
</comment>
<evidence type="ECO:0000313" key="1">
    <source>
        <dbReference type="EMBL" id="PLT47566.1"/>
    </source>
</evidence>
<dbReference type="RefSeq" id="WP_101808166.1">
    <property type="nucleotide sequence ID" value="NZ_NFEZ01000003.1"/>
</dbReference>
<protein>
    <submittedName>
        <fullName evidence="1">Uncharacterized protein</fullName>
    </submittedName>
</protein>
<accession>A0A2N5NB36</accession>